<comment type="caution">
    <text evidence="9">The sequence shown here is derived from an EMBL/GenBank/DDBJ whole genome shotgun (WGS) entry which is preliminary data.</text>
</comment>
<dbReference type="InterPro" id="IPR040260">
    <property type="entry name" value="RFA2-like"/>
</dbReference>
<evidence type="ECO:0000256" key="5">
    <source>
        <dbReference type="ARBA" id="ARBA00023242"/>
    </source>
</evidence>
<evidence type="ECO:0000259" key="7">
    <source>
        <dbReference type="Pfam" id="PF01336"/>
    </source>
</evidence>
<keyword evidence="5" id="KW-0539">Nucleus</keyword>
<dbReference type="Pfam" id="PF08784">
    <property type="entry name" value="RPA_C"/>
    <property type="match status" value="1"/>
</dbReference>
<evidence type="ECO:0000256" key="4">
    <source>
        <dbReference type="ARBA" id="ARBA00023125"/>
    </source>
</evidence>
<dbReference type="GO" id="GO:0000781">
    <property type="term" value="C:chromosome, telomeric region"/>
    <property type="evidence" value="ECO:0007669"/>
    <property type="project" value="TreeGrafter"/>
</dbReference>
<dbReference type="SUPFAM" id="SSF50249">
    <property type="entry name" value="Nucleic acid-binding proteins"/>
    <property type="match status" value="1"/>
</dbReference>
<gene>
    <name evidence="9" type="ORF">BJ878DRAFT_498660</name>
</gene>
<dbReference type="GO" id="GO:0003697">
    <property type="term" value="F:single-stranded DNA binding"/>
    <property type="evidence" value="ECO:0007669"/>
    <property type="project" value="TreeGrafter"/>
</dbReference>
<dbReference type="Gene3D" id="2.40.50.140">
    <property type="entry name" value="Nucleic acid-binding proteins"/>
    <property type="match status" value="1"/>
</dbReference>
<dbReference type="CDD" id="cd04478">
    <property type="entry name" value="RPA2_DBD_D"/>
    <property type="match status" value="1"/>
</dbReference>
<reference evidence="9" key="1">
    <citation type="journal article" date="2021" name="IMA Fungus">
        <title>Genomic characterization of three marine fungi, including Emericellopsis atlantica sp. nov. with signatures of a generalist lifestyle and marine biomass degradation.</title>
        <authorList>
            <person name="Hagestad O.C."/>
            <person name="Hou L."/>
            <person name="Andersen J.H."/>
            <person name="Hansen E.H."/>
            <person name="Altermark B."/>
            <person name="Li C."/>
            <person name="Kuhnert E."/>
            <person name="Cox R.J."/>
            <person name="Crous P.W."/>
            <person name="Spatafora J.W."/>
            <person name="Lail K."/>
            <person name="Amirebrahimi M."/>
            <person name="Lipzen A."/>
            <person name="Pangilinan J."/>
            <person name="Andreopoulos W."/>
            <person name="Hayes R.D."/>
            <person name="Ng V."/>
            <person name="Grigoriev I.V."/>
            <person name="Jackson S.A."/>
            <person name="Sutton T.D.S."/>
            <person name="Dobson A.D.W."/>
            <person name="Rama T."/>
        </authorList>
    </citation>
    <scope>NUCLEOTIDE SEQUENCE</scope>
    <source>
        <strain evidence="9">TRa3180A</strain>
    </source>
</reference>
<sequence length="274" mass="28859">MANYGYGGGYTNTSHAGAEGGGFMGGSQTGSQDTPNGQRTYGKDTVRPVTIKQALAATFAHPTAEAKIDGADVTSLSLVGLITKVSAQATNTTFSLDDGTGTIDAKQWVDSDAGQENAKSMPTDGDYVHVWGTLKDFNGKRHIGVRTIRLIGKDFNEITHHMLEATAIHLQFTRGAPPTSGGAVEGGLFVGQTNGDAVTNGGPKPLPAHLSKEQRAIYKVLQEAPQGNEGLHVNRIAQTLGIPSNAVFGAGDLLLQEGMIYTTIDDETWAVLEY</sequence>
<evidence type="ECO:0000259" key="8">
    <source>
        <dbReference type="Pfam" id="PF08784"/>
    </source>
</evidence>
<feature type="domain" description="OB" evidence="7">
    <location>
        <begin position="77"/>
        <end position="150"/>
    </location>
</feature>
<dbReference type="GO" id="GO:0005662">
    <property type="term" value="C:DNA replication factor A complex"/>
    <property type="evidence" value="ECO:0007669"/>
    <property type="project" value="TreeGrafter"/>
</dbReference>
<name>A0A9P8CGB0_9HELO</name>
<dbReference type="PANTHER" id="PTHR13989">
    <property type="entry name" value="REPLICATION PROTEIN A-RELATED"/>
    <property type="match status" value="1"/>
</dbReference>
<dbReference type="SUPFAM" id="SSF46785">
    <property type="entry name" value="Winged helix' DNA-binding domain"/>
    <property type="match status" value="1"/>
</dbReference>
<evidence type="ECO:0000313" key="9">
    <source>
        <dbReference type="EMBL" id="KAG9246058.1"/>
    </source>
</evidence>
<feature type="region of interest" description="Disordered" evidence="6">
    <location>
        <begin position="21"/>
        <end position="43"/>
    </location>
</feature>
<evidence type="ECO:0000313" key="10">
    <source>
        <dbReference type="Proteomes" id="UP000887226"/>
    </source>
</evidence>
<dbReference type="Proteomes" id="UP000887226">
    <property type="component" value="Unassembled WGS sequence"/>
</dbReference>
<dbReference type="InterPro" id="IPR036388">
    <property type="entry name" value="WH-like_DNA-bd_sf"/>
</dbReference>
<dbReference type="EMBL" id="MU253819">
    <property type="protein sequence ID" value="KAG9246058.1"/>
    <property type="molecule type" value="Genomic_DNA"/>
</dbReference>
<feature type="domain" description="Replication protein A C-terminal" evidence="8">
    <location>
        <begin position="169"/>
        <end position="267"/>
    </location>
</feature>
<accession>A0A9P8CGB0</accession>
<dbReference type="PIRSF" id="PIRSF036949">
    <property type="entry name" value="RPA32"/>
    <property type="match status" value="1"/>
</dbReference>
<dbReference type="InterPro" id="IPR036390">
    <property type="entry name" value="WH_DNA-bd_sf"/>
</dbReference>
<protein>
    <submittedName>
        <fullName evidence="9">Uncharacterized protein</fullName>
    </submittedName>
</protein>
<dbReference type="GO" id="GO:0006289">
    <property type="term" value="P:nucleotide-excision repair"/>
    <property type="evidence" value="ECO:0007669"/>
    <property type="project" value="TreeGrafter"/>
</dbReference>
<evidence type="ECO:0000256" key="3">
    <source>
        <dbReference type="ARBA" id="ARBA00022705"/>
    </source>
</evidence>
<comment type="subcellular location">
    <subcellularLocation>
        <location evidence="1">Nucleus</location>
    </subcellularLocation>
</comment>
<keyword evidence="3" id="KW-0235">DNA replication</keyword>
<keyword evidence="4" id="KW-0238">DNA-binding</keyword>
<dbReference type="Gene3D" id="1.10.10.10">
    <property type="entry name" value="Winged helix-like DNA-binding domain superfamily/Winged helix DNA-binding domain"/>
    <property type="match status" value="1"/>
</dbReference>
<dbReference type="PANTHER" id="PTHR13989:SF16">
    <property type="entry name" value="REPLICATION PROTEIN A2"/>
    <property type="match status" value="1"/>
</dbReference>
<dbReference type="InterPro" id="IPR014892">
    <property type="entry name" value="RPA_C"/>
</dbReference>
<evidence type="ECO:0000256" key="2">
    <source>
        <dbReference type="ARBA" id="ARBA00007815"/>
    </source>
</evidence>
<comment type="similarity">
    <text evidence="2">Belongs to the replication factor A protein 2 family.</text>
</comment>
<dbReference type="AlphaFoldDB" id="A0A9P8CGB0"/>
<evidence type="ECO:0000256" key="6">
    <source>
        <dbReference type="SAM" id="MobiDB-lite"/>
    </source>
</evidence>
<keyword evidence="10" id="KW-1185">Reference proteome</keyword>
<dbReference type="GO" id="GO:0000724">
    <property type="term" value="P:double-strand break repair via homologous recombination"/>
    <property type="evidence" value="ECO:0007669"/>
    <property type="project" value="TreeGrafter"/>
</dbReference>
<dbReference type="InterPro" id="IPR004365">
    <property type="entry name" value="NA-bd_OB_tRNA"/>
</dbReference>
<dbReference type="GO" id="GO:0035861">
    <property type="term" value="C:site of double-strand break"/>
    <property type="evidence" value="ECO:0007669"/>
    <property type="project" value="TreeGrafter"/>
</dbReference>
<dbReference type="GO" id="GO:0006260">
    <property type="term" value="P:DNA replication"/>
    <property type="evidence" value="ECO:0007669"/>
    <property type="project" value="UniProtKB-KW"/>
</dbReference>
<dbReference type="InterPro" id="IPR014646">
    <property type="entry name" value="Rfa2/RPA32"/>
</dbReference>
<dbReference type="FunFam" id="1.10.10.10:FF:000168">
    <property type="entry name" value="Replication protein A 32 kDa subunit"/>
    <property type="match status" value="1"/>
</dbReference>
<evidence type="ECO:0000256" key="1">
    <source>
        <dbReference type="ARBA" id="ARBA00004123"/>
    </source>
</evidence>
<dbReference type="Pfam" id="PF01336">
    <property type="entry name" value="tRNA_anti-codon"/>
    <property type="match status" value="1"/>
</dbReference>
<proteinExistence type="inferred from homology"/>
<organism evidence="9 10">
    <name type="scientific">Calycina marina</name>
    <dbReference type="NCBI Taxonomy" id="1763456"/>
    <lineage>
        <taxon>Eukaryota</taxon>
        <taxon>Fungi</taxon>
        <taxon>Dikarya</taxon>
        <taxon>Ascomycota</taxon>
        <taxon>Pezizomycotina</taxon>
        <taxon>Leotiomycetes</taxon>
        <taxon>Helotiales</taxon>
        <taxon>Pezizellaceae</taxon>
        <taxon>Calycina</taxon>
    </lineage>
</organism>
<dbReference type="OrthoDB" id="25571at2759"/>
<dbReference type="InterPro" id="IPR012340">
    <property type="entry name" value="NA-bd_OB-fold"/>
</dbReference>